<accession>A0ABX3K9Y2</accession>
<evidence type="ECO:0000313" key="2">
    <source>
        <dbReference type="Proteomes" id="UP000189410"/>
    </source>
</evidence>
<sequence>MRPTPRSDAWRFYSYAQTKKAPAFRLALLFNLAPPTGLNGGAQPSDIFRAAEQLKKFESLD</sequence>
<organism evidence="1 2">
    <name type="scientific">Salinivibrio siamensis</name>
    <dbReference type="NCBI Taxonomy" id="414286"/>
    <lineage>
        <taxon>Bacteria</taxon>
        <taxon>Pseudomonadati</taxon>
        <taxon>Pseudomonadota</taxon>
        <taxon>Gammaproteobacteria</taxon>
        <taxon>Vibrionales</taxon>
        <taxon>Vibrionaceae</taxon>
        <taxon>Salinivibrio</taxon>
    </lineage>
</organism>
<reference evidence="1 2" key="1">
    <citation type="journal article" date="2017" name="Genome Announc.">
        <title>Draft Genome Sequences of Salinivibrio proteolyticus, Salinivibrio sharmensis, Salinivibrio siamensis, Salinivibrio costicola subsp. alcaliphilus, Salinivibrio costicola subsp. vallismortis, and 29 New Isolates Belonging to the Genus Salinivibrio.</title>
        <authorList>
            <person name="Lopez-Hermoso C."/>
            <person name="de la Haba R.R."/>
            <person name="Sanchez-Porro C."/>
            <person name="Bayliss S.C."/>
            <person name="Feil E.J."/>
            <person name="Ventosa A."/>
        </authorList>
    </citation>
    <scope>NUCLEOTIDE SEQUENCE [LARGE SCALE GENOMIC DNA]</scope>
    <source>
        <strain evidence="1 2">JCM 14472</strain>
    </source>
</reference>
<gene>
    <name evidence="1" type="ORF">BZG73_07655</name>
</gene>
<dbReference type="Proteomes" id="UP000189410">
    <property type="component" value="Unassembled WGS sequence"/>
</dbReference>
<comment type="caution">
    <text evidence="1">The sequence shown here is derived from an EMBL/GenBank/DDBJ whole genome shotgun (WGS) entry which is preliminary data.</text>
</comment>
<name>A0ABX3K9Y2_9GAMM</name>
<evidence type="ECO:0000313" key="1">
    <source>
        <dbReference type="EMBL" id="OOE85732.1"/>
    </source>
</evidence>
<keyword evidence="2" id="KW-1185">Reference proteome</keyword>
<proteinExistence type="predicted"/>
<dbReference type="EMBL" id="MUFB01000011">
    <property type="protein sequence ID" value="OOE85732.1"/>
    <property type="molecule type" value="Genomic_DNA"/>
</dbReference>
<protein>
    <submittedName>
        <fullName evidence="1">Uncharacterized protein</fullName>
    </submittedName>
</protein>